<reference evidence="2" key="1">
    <citation type="journal article" date="2023" name="G3 (Bethesda)">
        <title>Whole genome assembly and annotation of the endangered Caribbean coral Acropora cervicornis.</title>
        <authorList>
            <person name="Selwyn J.D."/>
            <person name="Vollmer S.V."/>
        </authorList>
    </citation>
    <scope>NUCLEOTIDE SEQUENCE</scope>
    <source>
        <strain evidence="2">K2</strain>
    </source>
</reference>
<feature type="compositionally biased region" description="Polar residues" evidence="1">
    <location>
        <begin position="447"/>
        <end position="482"/>
    </location>
</feature>
<reference evidence="2" key="2">
    <citation type="journal article" date="2023" name="Science">
        <title>Genomic signatures of disease resistance in endangered staghorn corals.</title>
        <authorList>
            <person name="Vollmer S.V."/>
            <person name="Selwyn J.D."/>
            <person name="Despard B.A."/>
            <person name="Roesel C.L."/>
        </authorList>
    </citation>
    <scope>NUCLEOTIDE SEQUENCE</scope>
    <source>
        <strain evidence="2">K2</strain>
    </source>
</reference>
<feature type="region of interest" description="Disordered" evidence="1">
    <location>
        <begin position="251"/>
        <end position="325"/>
    </location>
</feature>
<name>A0AAD9QEL6_ACRCE</name>
<evidence type="ECO:0000313" key="3">
    <source>
        <dbReference type="Proteomes" id="UP001249851"/>
    </source>
</evidence>
<feature type="region of interest" description="Disordered" evidence="1">
    <location>
        <begin position="394"/>
        <end position="488"/>
    </location>
</feature>
<feature type="compositionally biased region" description="Basic and acidic residues" evidence="1">
    <location>
        <begin position="282"/>
        <end position="291"/>
    </location>
</feature>
<feature type="compositionally biased region" description="Polar residues" evidence="1">
    <location>
        <begin position="82"/>
        <end position="93"/>
    </location>
</feature>
<gene>
    <name evidence="2" type="ORF">P5673_017349</name>
</gene>
<feature type="compositionally biased region" description="Basic and acidic residues" evidence="1">
    <location>
        <begin position="97"/>
        <end position="107"/>
    </location>
</feature>
<feature type="compositionally biased region" description="Basic and acidic residues" evidence="1">
    <location>
        <begin position="37"/>
        <end position="47"/>
    </location>
</feature>
<keyword evidence="3" id="KW-1185">Reference proteome</keyword>
<feature type="region of interest" description="Disordered" evidence="1">
    <location>
        <begin position="344"/>
        <end position="374"/>
    </location>
</feature>
<feature type="region of interest" description="Disordered" evidence="1">
    <location>
        <begin position="37"/>
        <end position="226"/>
    </location>
</feature>
<feature type="compositionally biased region" description="Polar residues" evidence="1">
    <location>
        <begin position="418"/>
        <end position="430"/>
    </location>
</feature>
<feature type="compositionally biased region" description="Low complexity" evidence="1">
    <location>
        <begin position="196"/>
        <end position="225"/>
    </location>
</feature>
<feature type="compositionally biased region" description="Basic and acidic residues" evidence="1">
    <location>
        <begin position="174"/>
        <end position="187"/>
    </location>
</feature>
<comment type="caution">
    <text evidence="2">The sequence shown here is derived from an EMBL/GenBank/DDBJ whole genome shotgun (WGS) entry which is preliminary data.</text>
</comment>
<feature type="compositionally biased region" description="Polar residues" evidence="1">
    <location>
        <begin position="115"/>
        <end position="125"/>
    </location>
</feature>
<feature type="compositionally biased region" description="Basic and acidic residues" evidence="1">
    <location>
        <begin position="397"/>
        <end position="407"/>
    </location>
</feature>
<dbReference type="AlphaFoldDB" id="A0AAD9QEL6"/>
<organism evidence="2 3">
    <name type="scientific">Acropora cervicornis</name>
    <name type="common">Staghorn coral</name>
    <dbReference type="NCBI Taxonomy" id="6130"/>
    <lineage>
        <taxon>Eukaryota</taxon>
        <taxon>Metazoa</taxon>
        <taxon>Cnidaria</taxon>
        <taxon>Anthozoa</taxon>
        <taxon>Hexacorallia</taxon>
        <taxon>Scleractinia</taxon>
        <taxon>Astrocoeniina</taxon>
        <taxon>Acroporidae</taxon>
        <taxon>Acropora</taxon>
    </lineage>
</organism>
<sequence length="522" mass="57738">MEADQNYEYDAPKWFDFNAENEFDDDLSLDDSWFEREHPLHEPKDPSIHSAAVKPLISGSKTESSKTKPQGKKLIKRDFNSKKSLGLNTIRTQRGQHKNDTKQDRSATAKKTRKTSPQNADQQVSVKDERQDSNGSVMGDGRNTPDEILHNKSCNFTPPWSDTPTQSEELSQESFKDESLSILKDDTVFSPSHTQLSSSPMSPMRVRSLKSSNSSTSPSPKSSLLHKAVTGACHLGPRRRRRLLPAIPSVKSTNAKADEMKPSPDLCSSHAVGDGLSQKTRSICDSDKPALKETGVSKSMKPLRVTDTHANIEASNHPFPQKSSEFCKDDRNAFSGYSLSVIPERDCKEGSGSNAHASRECEKQKSSKWETGQLSNDKSIEELLKMHNKKIVSAKSQYDENGRRIKTSEPNFCPAPAKNSSASPKRSASTGDKPVVSAKQKRRSCMASVTSAQSELSKGKNTVSTSSRTNMKGKDYSNQQTTKQKRRSCMASLQNIDFADTVDNELRELIAQHNSRVNAAAK</sequence>
<evidence type="ECO:0000313" key="2">
    <source>
        <dbReference type="EMBL" id="KAK2559800.1"/>
    </source>
</evidence>
<accession>A0AAD9QEL6</accession>
<dbReference type="EMBL" id="JARQWQ010000038">
    <property type="protein sequence ID" value="KAK2559800.1"/>
    <property type="molecule type" value="Genomic_DNA"/>
</dbReference>
<dbReference type="Proteomes" id="UP001249851">
    <property type="component" value="Unassembled WGS sequence"/>
</dbReference>
<evidence type="ECO:0000256" key="1">
    <source>
        <dbReference type="SAM" id="MobiDB-lite"/>
    </source>
</evidence>
<feature type="compositionally biased region" description="Polar residues" evidence="1">
    <location>
        <begin position="152"/>
        <end position="173"/>
    </location>
</feature>
<proteinExistence type="predicted"/>
<feature type="compositionally biased region" description="Basic and acidic residues" evidence="1">
    <location>
        <begin position="357"/>
        <end position="368"/>
    </location>
</feature>
<protein>
    <submittedName>
        <fullName evidence="2">Uncharacterized protein</fullName>
    </submittedName>
</protein>